<feature type="transmembrane region" description="Helical" evidence="2">
    <location>
        <begin position="257"/>
        <end position="281"/>
    </location>
</feature>
<evidence type="ECO:0000256" key="3">
    <source>
        <dbReference type="SAM" id="SignalP"/>
    </source>
</evidence>
<keyword evidence="2" id="KW-0812">Transmembrane</keyword>
<name>A0A267FAX1_9PLAT</name>
<evidence type="ECO:0000313" key="4">
    <source>
        <dbReference type="EMBL" id="PAA70297.1"/>
    </source>
</evidence>
<keyword evidence="3" id="KW-0732">Signal</keyword>
<organism evidence="4 5">
    <name type="scientific">Macrostomum lignano</name>
    <dbReference type="NCBI Taxonomy" id="282301"/>
    <lineage>
        <taxon>Eukaryota</taxon>
        <taxon>Metazoa</taxon>
        <taxon>Spiralia</taxon>
        <taxon>Lophotrochozoa</taxon>
        <taxon>Platyhelminthes</taxon>
        <taxon>Rhabditophora</taxon>
        <taxon>Macrostomorpha</taxon>
        <taxon>Macrostomida</taxon>
        <taxon>Macrostomidae</taxon>
        <taxon>Macrostomum</taxon>
    </lineage>
</organism>
<evidence type="ECO:0000256" key="1">
    <source>
        <dbReference type="SAM" id="MobiDB-lite"/>
    </source>
</evidence>
<feature type="signal peptide" evidence="3">
    <location>
        <begin position="1"/>
        <end position="27"/>
    </location>
</feature>
<feature type="region of interest" description="Disordered" evidence="1">
    <location>
        <begin position="355"/>
        <end position="404"/>
    </location>
</feature>
<evidence type="ECO:0008006" key="6">
    <source>
        <dbReference type="Google" id="ProtNLM"/>
    </source>
</evidence>
<accession>A0A267FAX1</accession>
<sequence>MPSVCLGCLSALAVATFIASHLQLTAANTKFFVRLDHYENYNNQLQVHARCDSGNVCDPAFVIRVSGSWGRSDAASDCISNKMQITFGDKIGTNLTNPLHFVEQPSLHPVLIHVWIKDCYMDRAMDDIGEFHAQIAQLPRPFLFTDWVDFSDSERTKSIELTPSLNTPLSTKLRVTVWRQCEQFYYGQDCSKFCRPLPGLSCHPETGEMLNCRGSVCNTGMAAPATSGPAAAQQTAEPVGVAVQSDVKKQKAQQANLTLIVTLSCLLALTTVAAASILVIVRRCVKPKKRPSCHNRALIPPTHSMAVGLRDAEAGSDPASPLQQDFVNGCYTVQTRPLPAPGGVATATAVAREAHRPESDVYETPEEPALLSGVAVPPPLPARDNLSGQFQRTPLSRSFSKPNK</sequence>
<keyword evidence="2" id="KW-0472">Membrane</keyword>
<evidence type="ECO:0000256" key="2">
    <source>
        <dbReference type="SAM" id="Phobius"/>
    </source>
</evidence>
<protein>
    <recommendedName>
        <fullName evidence="6">DSL domain-containing protein</fullName>
    </recommendedName>
</protein>
<gene>
    <name evidence="4" type="ORF">BOX15_Mlig019093g1</name>
</gene>
<keyword evidence="2" id="KW-1133">Transmembrane helix</keyword>
<dbReference type="EMBL" id="NIVC01001252">
    <property type="protein sequence ID" value="PAA70297.1"/>
    <property type="molecule type" value="Genomic_DNA"/>
</dbReference>
<feature type="chain" id="PRO_5011972539" description="DSL domain-containing protein" evidence="3">
    <location>
        <begin position="28"/>
        <end position="404"/>
    </location>
</feature>
<comment type="caution">
    <text evidence="4">The sequence shown here is derived from an EMBL/GenBank/DDBJ whole genome shotgun (WGS) entry which is preliminary data.</text>
</comment>
<reference evidence="4 5" key="1">
    <citation type="submission" date="2017-06" db="EMBL/GenBank/DDBJ databases">
        <title>A platform for efficient transgenesis in Macrostomum lignano, a flatworm model organism for stem cell research.</title>
        <authorList>
            <person name="Berezikov E."/>
        </authorList>
    </citation>
    <scope>NUCLEOTIDE SEQUENCE [LARGE SCALE GENOMIC DNA]</scope>
    <source>
        <strain evidence="4">DV1</strain>
        <tissue evidence="4">Whole organism</tissue>
    </source>
</reference>
<feature type="compositionally biased region" description="Polar residues" evidence="1">
    <location>
        <begin position="386"/>
        <end position="404"/>
    </location>
</feature>
<dbReference type="Proteomes" id="UP000215902">
    <property type="component" value="Unassembled WGS sequence"/>
</dbReference>
<dbReference type="AlphaFoldDB" id="A0A267FAX1"/>
<proteinExistence type="predicted"/>
<keyword evidence="5" id="KW-1185">Reference proteome</keyword>
<evidence type="ECO:0000313" key="5">
    <source>
        <dbReference type="Proteomes" id="UP000215902"/>
    </source>
</evidence>